<proteinExistence type="predicted"/>
<sequence length="80" mass="9040">MTKLLKYTILITPQEPRGYLVTVPELPGCFTEGDTIEESFKMASDAIDSYLSVLEQENLPIPEERKTIISTIELNRKIPA</sequence>
<protein>
    <recommendedName>
        <fullName evidence="1">HicB-like antitoxin of toxin-antitoxin system domain-containing protein</fullName>
    </recommendedName>
</protein>
<dbReference type="PANTHER" id="PTHR34504:SF2">
    <property type="entry name" value="UPF0150 PROTEIN SSL0259"/>
    <property type="match status" value="1"/>
</dbReference>
<feature type="domain" description="HicB-like antitoxin of toxin-antitoxin system" evidence="1">
    <location>
        <begin position="7"/>
        <end position="63"/>
    </location>
</feature>
<name>A0A554LSD7_9BACT</name>
<evidence type="ECO:0000313" key="2">
    <source>
        <dbReference type="EMBL" id="TSC95775.1"/>
    </source>
</evidence>
<dbReference type="Proteomes" id="UP000318711">
    <property type="component" value="Unassembled WGS sequence"/>
</dbReference>
<dbReference type="AlphaFoldDB" id="A0A554LSD7"/>
<dbReference type="InterPro" id="IPR031807">
    <property type="entry name" value="HicB-like"/>
</dbReference>
<evidence type="ECO:0000259" key="1">
    <source>
        <dbReference type="Pfam" id="PF15919"/>
    </source>
</evidence>
<accession>A0A554LSD7</accession>
<reference evidence="2 3" key="1">
    <citation type="submission" date="2017-07" db="EMBL/GenBank/DDBJ databases">
        <title>Mechanisms for carbon and nitrogen cycling indicate functional differentiation within the Candidate Phyla Radiation.</title>
        <authorList>
            <person name="Danczak R.E."/>
            <person name="Johnston M.D."/>
            <person name="Kenah C."/>
            <person name="Slattery M."/>
            <person name="Wrighton K.C."/>
            <person name="Wilkins M.J."/>
        </authorList>
    </citation>
    <scope>NUCLEOTIDE SEQUENCE [LARGE SCALE GENOMIC DNA]</scope>
    <source>
        <strain evidence="2">Licking1014_2</strain>
    </source>
</reference>
<dbReference type="EMBL" id="VMGL01000056">
    <property type="protein sequence ID" value="TSC95775.1"/>
    <property type="molecule type" value="Genomic_DNA"/>
</dbReference>
<dbReference type="Gene3D" id="3.30.160.250">
    <property type="match status" value="1"/>
</dbReference>
<dbReference type="InterPro" id="IPR035069">
    <property type="entry name" value="TTHA1013/TTHA0281-like"/>
</dbReference>
<dbReference type="PANTHER" id="PTHR34504">
    <property type="entry name" value="ANTITOXIN HICB"/>
    <property type="match status" value="1"/>
</dbReference>
<dbReference type="SUPFAM" id="SSF143100">
    <property type="entry name" value="TTHA1013/TTHA0281-like"/>
    <property type="match status" value="1"/>
</dbReference>
<dbReference type="InterPro" id="IPR051404">
    <property type="entry name" value="TA_system_antitoxin"/>
</dbReference>
<gene>
    <name evidence="2" type="ORF">CEN88_436</name>
</gene>
<dbReference type="Pfam" id="PF15919">
    <property type="entry name" value="HicB_lk_antitox"/>
    <property type="match status" value="1"/>
</dbReference>
<organism evidence="2 3">
    <name type="scientific">Candidatus Berkelbacteria bacterium Licking1014_2</name>
    <dbReference type="NCBI Taxonomy" id="2017146"/>
    <lineage>
        <taxon>Bacteria</taxon>
        <taxon>Candidatus Berkelbacteria</taxon>
    </lineage>
</organism>
<comment type="caution">
    <text evidence="2">The sequence shown here is derived from an EMBL/GenBank/DDBJ whole genome shotgun (WGS) entry which is preliminary data.</text>
</comment>
<evidence type="ECO:0000313" key="3">
    <source>
        <dbReference type="Proteomes" id="UP000318711"/>
    </source>
</evidence>